<organism evidence="1 2">
    <name type="scientific">Chlamydomonas incerta</name>
    <dbReference type="NCBI Taxonomy" id="51695"/>
    <lineage>
        <taxon>Eukaryota</taxon>
        <taxon>Viridiplantae</taxon>
        <taxon>Chlorophyta</taxon>
        <taxon>core chlorophytes</taxon>
        <taxon>Chlorophyceae</taxon>
        <taxon>CS clade</taxon>
        <taxon>Chlamydomonadales</taxon>
        <taxon>Chlamydomonadaceae</taxon>
        <taxon>Chlamydomonas</taxon>
    </lineage>
</organism>
<accession>A0A835T0D3</accession>
<evidence type="ECO:0000313" key="2">
    <source>
        <dbReference type="Proteomes" id="UP000650467"/>
    </source>
</evidence>
<sequence length="132" mass="14373">MDGNFSDWNSFLTVVTPPTGFAVGAKLTVTMKPREGKPLTVKATEGVTKCDPNSELRWIGFIGSAFIFSGQRYFELEPEGEGKTLLTHGEAFDGCLIPLMKPILRKNHPMFAVVNSGLKQAAEERNNAAAGR</sequence>
<dbReference type="PANTHER" id="PTHR36166">
    <property type="entry name" value="CHROMOSOME 9, WHOLE GENOME SHOTGUN SEQUENCE"/>
    <property type="match status" value="1"/>
</dbReference>
<dbReference type="Gene3D" id="3.30.530.20">
    <property type="match status" value="1"/>
</dbReference>
<proteinExistence type="predicted"/>
<dbReference type="SUPFAM" id="SSF55961">
    <property type="entry name" value="Bet v1-like"/>
    <property type="match status" value="1"/>
</dbReference>
<dbReference type="AlphaFoldDB" id="A0A835T0D3"/>
<gene>
    <name evidence="1" type="ORF">HXX76_007648</name>
</gene>
<dbReference type="CDD" id="cd07822">
    <property type="entry name" value="SRPBCC_4"/>
    <property type="match status" value="1"/>
</dbReference>
<protein>
    <recommendedName>
        <fullName evidence="3">SRPBCC domain-containing protein</fullName>
    </recommendedName>
</protein>
<name>A0A835T0D3_CHLIN</name>
<keyword evidence="2" id="KW-1185">Reference proteome</keyword>
<dbReference type="PANTHER" id="PTHR36166:SF1">
    <property type="entry name" value="SRPBCC DOMAIN-CONTAINING PROTEIN"/>
    <property type="match status" value="1"/>
</dbReference>
<dbReference type="Proteomes" id="UP000650467">
    <property type="component" value="Unassembled WGS sequence"/>
</dbReference>
<reference evidence="1" key="1">
    <citation type="journal article" date="2020" name="bioRxiv">
        <title>Comparative genomics of Chlamydomonas.</title>
        <authorList>
            <person name="Craig R.J."/>
            <person name="Hasan A.R."/>
            <person name="Ness R.W."/>
            <person name="Keightley P.D."/>
        </authorList>
    </citation>
    <scope>NUCLEOTIDE SEQUENCE</scope>
    <source>
        <strain evidence="1">SAG 7.73</strain>
    </source>
</reference>
<evidence type="ECO:0000313" key="1">
    <source>
        <dbReference type="EMBL" id="KAG2434762.1"/>
    </source>
</evidence>
<dbReference type="InterPro" id="IPR023393">
    <property type="entry name" value="START-like_dom_sf"/>
</dbReference>
<evidence type="ECO:0008006" key="3">
    <source>
        <dbReference type="Google" id="ProtNLM"/>
    </source>
</evidence>
<dbReference type="EMBL" id="JAEHOC010000016">
    <property type="protein sequence ID" value="KAG2434762.1"/>
    <property type="molecule type" value="Genomic_DNA"/>
</dbReference>
<comment type="caution">
    <text evidence="1">The sequence shown here is derived from an EMBL/GenBank/DDBJ whole genome shotgun (WGS) entry which is preliminary data.</text>
</comment>